<sequence>MKNVSRMIFFTIVFMLIQSLSVHAASGTELMNCFSVRITIVENELEHEWEFDNPNRYEYEKGNTVIKGEKAKAEVTSLLKELQLSEKKTKEDYAIILKHKFPELEQFEIHWMNRDSERFVWKMSI</sequence>
<proteinExistence type="predicted"/>
<accession>A0ABS2SSH3</accession>
<keyword evidence="3" id="KW-1185">Reference proteome</keyword>
<name>A0ABS2SSH3_9BACI</name>
<dbReference type="EMBL" id="JAFBCV010000004">
    <property type="protein sequence ID" value="MBM7838454.1"/>
    <property type="molecule type" value="Genomic_DNA"/>
</dbReference>
<protein>
    <submittedName>
        <fullName evidence="2">Uncharacterized protein</fullName>
    </submittedName>
</protein>
<comment type="caution">
    <text evidence="2">The sequence shown here is derived from an EMBL/GenBank/DDBJ whole genome shotgun (WGS) entry which is preliminary data.</text>
</comment>
<organism evidence="2 3">
    <name type="scientific">Shouchella xiaoxiensis</name>
    <dbReference type="NCBI Taxonomy" id="766895"/>
    <lineage>
        <taxon>Bacteria</taxon>
        <taxon>Bacillati</taxon>
        <taxon>Bacillota</taxon>
        <taxon>Bacilli</taxon>
        <taxon>Bacillales</taxon>
        <taxon>Bacillaceae</taxon>
        <taxon>Shouchella</taxon>
    </lineage>
</organism>
<dbReference type="RefSeq" id="WP_204465644.1">
    <property type="nucleotide sequence ID" value="NZ_JAFBCV010000004.1"/>
</dbReference>
<keyword evidence="1" id="KW-0732">Signal</keyword>
<feature type="chain" id="PRO_5047015012" evidence="1">
    <location>
        <begin position="25"/>
        <end position="125"/>
    </location>
</feature>
<gene>
    <name evidence="2" type="ORF">JOC54_001710</name>
</gene>
<evidence type="ECO:0000313" key="2">
    <source>
        <dbReference type="EMBL" id="MBM7838454.1"/>
    </source>
</evidence>
<dbReference type="Proteomes" id="UP001179280">
    <property type="component" value="Unassembled WGS sequence"/>
</dbReference>
<evidence type="ECO:0000313" key="3">
    <source>
        <dbReference type="Proteomes" id="UP001179280"/>
    </source>
</evidence>
<feature type="signal peptide" evidence="1">
    <location>
        <begin position="1"/>
        <end position="24"/>
    </location>
</feature>
<reference evidence="2" key="1">
    <citation type="submission" date="2021-01" db="EMBL/GenBank/DDBJ databases">
        <title>Genomic Encyclopedia of Type Strains, Phase IV (KMG-IV): sequencing the most valuable type-strain genomes for metagenomic binning, comparative biology and taxonomic classification.</title>
        <authorList>
            <person name="Goeker M."/>
        </authorList>
    </citation>
    <scope>NUCLEOTIDE SEQUENCE</scope>
    <source>
        <strain evidence="2">DSM 21943</strain>
    </source>
</reference>
<evidence type="ECO:0000256" key="1">
    <source>
        <dbReference type="SAM" id="SignalP"/>
    </source>
</evidence>